<evidence type="ECO:0000256" key="2">
    <source>
        <dbReference type="ARBA" id="ARBA00022448"/>
    </source>
</evidence>
<dbReference type="PANTHER" id="PTHR43163:SF8">
    <property type="entry name" value="D,D-DIPEPTIDE TRANSPORT SYSTEM PERMEASE PROTEIN DDPB-RELATED"/>
    <property type="match status" value="1"/>
</dbReference>
<dbReference type="SUPFAM" id="SSF161098">
    <property type="entry name" value="MetI-like"/>
    <property type="match status" value="1"/>
</dbReference>
<gene>
    <name evidence="9" type="ORF">METZ01_LOCUS407185</name>
</gene>
<dbReference type="Pfam" id="PF00528">
    <property type="entry name" value="BPD_transp_1"/>
    <property type="match status" value="1"/>
</dbReference>
<dbReference type="GO" id="GO:0005886">
    <property type="term" value="C:plasma membrane"/>
    <property type="evidence" value="ECO:0007669"/>
    <property type="project" value="UniProtKB-SubCell"/>
</dbReference>
<feature type="non-terminal residue" evidence="9">
    <location>
        <position position="1"/>
    </location>
</feature>
<dbReference type="PROSITE" id="PS50928">
    <property type="entry name" value="ABC_TM1"/>
    <property type="match status" value="1"/>
</dbReference>
<dbReference type="AlphaFoldDB" id="A0A382W8A0"/>
<keyword evidence="3" id="KW-1003">Cell membrane</keyword>
<dbReference type="EMBL" id="UINC01157376">
    <property type="protein sequence ID" value="SVD54331.1"/>
    <property type="molecule type" value="Genomic_DNA"/>
</dbReference>
<evidence type="ECO:0000256" key="5">
    <source>
        <dbReference type="ARBA" id="ARBA00022989"/>
    </source>
</evidence>
<proteinExistence type="predicted"/>
<feature type="transmembrane region" description="Helical" evidence="7">
    <location>
        <begin position="172"/>
        <end position="194"/>
    </location>
</feature>
<dbReference type="PANTHER" id="PTHR43163">
    <property type="entry name" value="DIPEPTIDE TRANSPORT SYSTEM PERMEASE PROTEIN DPPB-RELATED"/>
    <property type="match status" value="1"/>
</dbReference>
<organism evidence="9">
    <name type="scientific">marine metagenome</name>
    <dbReference type="NCBI Taxonomy" id="408172"/>
    <lineage>
        <taxon>unclassified sequences</taxon>
        <taxon>metagenomes</taxon>
        <taxon>ecological metagenomes</taxon>
    </lineage>
</organism>
<protein>
    <recommendedName>
        <fullName evidence="8">ABC transmembrane type-1 domain-containing protein</fullName>
    </recommendedName>
</protein>
<dbReference type="InterPro" id="IPR000515">
    <property type="entry name" value="MetI-like"/>
</dbReference>
<evidence type="ECO:0000256" key="4">
    <source>
        <dbReference type="ARBA" id="ARBA00022692"/>
    </source>
</evidence>
<keyword evidence="4 7" id="KW-0812">Transmembrane</keyword>
<keyword evidence="6 7" id="KW-0472">Membrane</keyword>
<feature type="transmembrane region" description="Helical" evidence="7">
    <location>
        <begin position="200"/>
        <end position="220"/>
    </location>
</feature>
<sequence length="257" mass="27656">GVSTLTGQPVAEDIVRYFPATLELATLATIMGVLFGIPAGVISAAYRGRAPDHIIRVFSLVGYSMPTFWLGMIALLVLYAKLGWVAGPGRIDILYDGMVPTVTHLLLVDSLLAQNIDAFFSACSHIVLPSLILGYFSMAYIARMTRSFMIEQLAQDYVTAARAKGLSEGRVIWRHALGNAAVPLVTVIALSYGSLLEGSVLTETVFAWPGLGLYLTNALLSADMNAVLGVTVIIGFVFLGLNLLSDIIYSWVDPRAK</sequence>
<dbReference type="GO" id="GO:0071916">
    <property type="term" value="F:dipeptide transmembrane transporter activity"/>
    <property type="evidence" value="ECO:0007669"/>
    <property type="project" value="TreeGrafter"/>
</dbReference>
<feature type="transmembrane region" description="Helical" evidence="7">
    <location>
        <begin position="118"/>
        <end position="142"/>
    </location>
</feature>
<accession>A0A382W8A0</accession>
<evidence type="ECO:0000259" key="8">
    <source>
        <dbReference type="PROSITE" id="PS50928"/>
    </source>
</evidence>
<dbReference type="InterPro" id="IPR035906">
    <property type="entry name" value="MetI-like_sf"/>
</dbReference>
<feature type="transmembrane region" description="Helical" evidence="7">
    <location>
        <begin position="227"/>
        <end position="252"/>
    </location>
</feature>
<reference evidence="9" key="1">
    <citation type="submission" date="2018-05" db="EMBL/GenBank/DDBJ databases">
        <authorList>
            <person name="Lanie J.A."/>
            <person name="Ng W.-L."/>
            <person name="Kazmierczak K.M."/>
            <person name="Andrzejewski T.M."/>
            <person name="Davidsen T.M."/>
            <person name="Wayne K.J."/>
            <person name="Tettelin H."/>
            <person name="Glass J.I."/>
            <person name="Rusch D."/>
            <person name="Podicherti R."/>
            <person name="Tsui H.-C.T."/>
            <person name="Winkler M.E."/>
        </authorList>
    </citation>
    <scope>NUCLEOTIDE SEQUENCE</scope>
</reference>
<name>A0A382W8A0_9ZZZZ</name>
<evidence type="ECO:0000313" key="9">
    <source>
        <dbReference type="EMBL" id="SVD54331.1"/>
    </source>
</evidence>
<keyword evidence="5 7" id="KW-1133">Transmembrane helix</keyword>
<feature type="domain" description="ABC transmembrane type-1" evidence="8">
    <location>
        <begin position="18"/>
        <end position="245"/>
    </location>
</feature>
<comment type="subcellular location">
    <subcellularLocation>
        <location evidence="1">Cell membrane</location>
        <topology evidence="1">Multi-pass membrane protein</topology>
    </subcellularLocation>
</comment>
<feature type="transmembrane region" description="Helical" evidence="7">
    <location>
        <begin position="24"/>
        <end position="45"/>
    </location>
</feature>
<evidence type="ECO:0000256" key="1">
    <source>
        <dbReference type="ARBA" id="ARBA00004651"/>
    </source>
</evidence>
<dbReference type="CDD" id="cd06261">
    <property type="entry name" value="TM_PBP2"/>
    <property type="match status" value="1"/>
</dbReference>
<dbReference type="Gene3D" id="1.10.3720.10">
    <property type="entry name" value="MetI-like"/>
    <property type="match status" value="1"/>
</dbReference>
<keyword evidence="2" id="KW-0813">Transport</keyword>
<evidence type="ECO:0000256" key="3">
    <source>
        <dbReference type="ARBA" id="ARBA00022475"/>
    </source>
</evidence>
<evidence type="ECO:0000256" key="7">
    <source>
        <dbReference type="SAM" id="Phobius"/>
    </source>
</evidence>
<feature type="transmembrane region" description="Helical" evidence="7">
    <location>
        <begin position="57"/>
        <end position="80"/>
    </location>
</feature>
<evidence type="ECO:0000256" key="6">
    <source>
        <dbReference type="ARBA" id="ARBA00023136"/>
    </source>
</evidence>